<keyword evidence="4" id="KW-1185">Reference proteome</keyword>
<dbReference type="AlphaFoldDB" id="A0A8J3FQV6"/>
<dbReference type="InterPro" id="IPR036873">
    <property type="entry name" value="Rhodanese-like_dom_sf"/>
</dbReference>
<dbReference type="InterPro" id="IPR001763">
    <property type="entry name" value="Rhodanese-like_dom"/>
</dbReference>
<feature type="region of interest" description="Disordered" evidence="1">
    <location>
        <begin position="85"/>
        <end position="105"/>
    </location>
</feature>
<reference evidence="3" key="1">
    <citation type="journal article" date="2014" name="Int. J. Syst. Evol. Microbiol.">
        <title>Complete genome sequence of Corynebacterium casei LMG S-19264T (=DSM 44701T), isolated from a smear-ripened cheese.</title>
        <authorList>
            <consortium name="US DOE Joint Genome Institute (JGI-PGF)"/>
            <person name="Walter F."/>
            <person name="Albersmeier A."/>
            <person name="Kalinowski J."/>
            <person name="Ruckert C."/>
        </authorList>
    </citation>
    <scope>NUCLEOTIDE SEQUENCE</scope>
    <source>
        <strain evidence="3">CGMCC 4.7299</strain>
    </source>
</reference>
<protein>
    <recommendedName>
        <fullName evidence="2">Rhodanese domain-containing protein</fullName>
    </recommendedName>
</protein>
<dbReference type="InterPro" id="IPR050229">
    <property type="entry name" value="GlpE_sulfurtransferase"/>
</dbReference>
<sequence>MVSEVDLETFAAALNSGATVIDVREPEEYAGGHVAGARLMPLRQVSEHIAELPRDQPVYIICASGNRSLTAAQRLSQAGLDARSVAGGTGGWRCSGRPVVSGSDN</sequence>
<dbReference type="Proteomes" id="UP000656042">
    <property type="component" value="Unassembled WGS sequence"/>
</dbReference>
<feature type="domain" description="Rhodanese" evidence="2">
    <location>
        <begin position="14"/>
        <end position="101"/>
    </location>
</feature>
<accession>A0A8J3FQV6</accession>
<dbReference type="Pfam" id="PF00581">
    <property type="entry name" value="Rhodanese"/>
    <property type="match status" value="1"/>
</dbReference>
<reference evidence="3" key="2">
    <citation type="submission" date="2020-09" db="EMBL/GenBank/DDBJ databases">
        <authorList>
            <person name="Sun Q."/>
            <person name="Zhou Y."/>
        </authorList>
    </citation>
    <scope>NUCLEOTIDE SEQUENCE</scope>
    <source>
        <strain evidence="3">CGMCC 4.7299</strain>
    </source>
</reference>
<name>A0A8J3FQV6_9ACTN</name>
<comment type="caution">
    <text evidence="3">The sequence shown here is derived from an EMBL/GenBank/DDBJ whole genome shotgun (WGS) entry which is preliminary data.</text>
</comment>
<evidence type="ECO:0000313" key="3">
    <source>
        <dbReference type="EMBL" id="GGL10343.1"/>
    </source>
</evidence>
<dbReference type="SMART" id="SM00450">
    <property type="entry name" value="RHOD"/>
    <property type="match status" value="1"/>
</dbReference>
<dbReference type="PANTHER" id="PTHR43031">
    <property type="entry name" value="FAD-DEPENDENT OXIDOREDUCTASE"/>
    <property type="match status" value="1"/>
</dbReference>
<evidence type="ECO:0000313" key="4">
    <source>
        <dbReference type="Proteomes" id="UP000656042"/>
    </source>
</evidence>
<evidence type="ECO:0000256" key="1">
    <source>
        <dbReference type="SAM" id="MobiDB-lite"/>
    </source>
</evidence>
<evidence type="ECO:0000259" key="2">
    <source>
        <dbReference type="PROSITE" id="PS50206"/>
    </source>
</evidence>
<dbReference type="PANTHER" id="PTHR43031:SF1">
    <property type="entry name" value="PYRIDINE NUCLEOTIDE-DISULPHIDE OXIDOREDUCTASE"/>
    <property type="match status" value="1"/>
</dbReference>
<dbReference type="EMBL" id="BMMX01000034">
    <property type="protein sequence ID" value="GGL10343.1"/>
    <property type="molecule type" value="Genomic_DNA"/>
</dbReference>
<dbReference type="CDD" id="cd00158">
    <property type="entry name" value="RHOD"/>
    <property type="match status" value="1"/>
</dbReference>
<dbReference type="SUPFAM" id="SSF52821">
    <property type="entry name" value="Rhodanese/Cell cycle control phosphatase"/>
    <property type="match status" value="1"/>
</dbReference>
<proteinExistence type="predicted"/>
<gene>
    <name evidence="3" type="ORF">GCM10012284_51390</name>
</gene>
<dbReference type="Gene3D" id="3.40.250.10">
    <property type="entry name" value="Rhodanese-like domain"/>
    <property type="match status" value="1"/>
</dbReference>
<organism evidence="3 4">
    <name type="scientific">Mangrovihabitans endophyticus</name>
    <dbReference type="NCBI Taxonomy" id="1751298"/>
    <lineage>
        <taxon>Bacteria</taxon>
        <taxon>Bacillati</taxon>
        <taxon>Actinomycetota</taxon>
        <taxon>Actinomycetes</taxon>
        <taxon>Micromonosporales</taxon>
        <taxon>Micromonosporaceae</taxon>
        <taxon>Mangrovihabitans</taxon>
    </lineage>
</organism>
<dbReference type="PROSITE" id="PS50206">
    <property type="entry name" value="RHODANESE_3"/>
    <property type="match status" value="1"/>
</dbReference>
<dbReference type="RefSeq" id="WP_189081881.1">
    <property type="nucleotide sequence ID" value="NZ_BMMX01000034.1"/>
</dbReference>